<accession>A0ABR7QAF2</accession>
<keyword evidence="2" id="KW-1185">Reference proteome</keyword>
<evidence type="ECO:0000313" key="2">
    <source>
        <dbReference type="Proteomes" id="UP000619238"/>
    </source>
</evidence>
<dbReference type="Proteomes" id="UP000619238">
    <property type="component" value="Unassembled WGS sequence"/>
</dbReference>
<sequence>MLLENRKKEITANHYAYVITELTNGTLNLFDLRKPNTNLLEHVDEITQVGNCIRFKKDNLYGYYGMHTKVHFKKLDQFQGFYARFELPNGKRGWLDRNGKEYLNL</sequence>
<dbReference type="RefSeq" id="WP_187562511.1">
    <property type="nucleotide sequence ID" value="NZ_JACGWS010000007.1"/>
</dbReference>
<gene>
    <name evidence="1" type="ORF">H2O64_12345</name>
</gene>
<dbReference type="EMBL" id="JACGWS010000007">
    <property type="protein sequence ID" value="MBC8755458.1"/>
    <property type="molecule type" value="Genomic_DNA"/>
</dbReference>
<name>A0ABR7QAF2_9FLAO</name>
<organism evidence="1 2">
    <name type="scientific">Kordia aestuariivivens</name>
    <dbReference type="NCBI Taxonomy" id="2759037"/>
    <lineage>
        <taxon>Bacteria</taxon>
        <taxon>Pseudomonadati</taxon>
        <taxon>Bacteroidota</taxon>
        <taxon>Flavobacteriia</taxon>
        <taxon>Flavobacteriales</taxon>
        <taxon>Flavobacteriaceae</taxon>
        <taxon>Kordia</taxon>
    </lineage>
</organism>
<protein>
    <recommendedName>
        <fullName evidence="3">WG repeat-containing protein</fullName>
    </recommendedName>
</protein>
<comment type="caution">
    <text evidence="1">The sequence shown here is derived from an EMBL/GenBank/DDBJ whole genome shotgun (WGS) entry which is preliminary data.</text>
</comment>
<evidence type="ECO:0008006" key="3">
    <source>
        <dbReference type="Google" id="ProtNLM"/>
    </source>
</evidence>
<proteinExistence type="predicted"/>
<reference evidence="1 2" key="1">
    <citation type="submission" date="2020-07" db="EMBL/GenBank/DDBJ databases">
        <title>Description of Kordia aestuariivivens sp. nov., isolated from a tidal flat.</title>
        <authorList>
            <person name="Park S."/>
            <person name="Yoon J.-H."/>
        </authorList>
    </citation>
    <scope>NUCLEOTIDE SEQUENCE [LARGE SCALE GENOMIC DNA]</scope>
    <source>
        <strain evidence="1 2">YSTF-M3</strain>
    </source>
</reference>
<evidence type="ECO:0000313" key="1">
    <source>
        <dbReference type="EMBL" id="MBC8755458.1"/>
    </source>
</evidence>